<dbReference type="EMBL" id="JACAZF010000003">
    <property type="protein sequence ID" value="KAF7309599.1"/>
    <property type="molecule type" value="Genomic_DNA"/>
</dbReference>
<keyword evidence="1" id="KW-0812">Transmembrane</keyword>
<proteinExistence type="predicted"/>
<evidence type="ECO:0000259" key="2">
    <source>
        <dbReference type="PROSITE" id="PS50800"/>
    </source>
</evidence>
<accession>A0A8H6W8F1</accession>
<dbReference type="InterPro" id="IPR038872">
    <property type="entry name" value="Put_GTT3"/>
</dbReference>
<dbReference type="SMART" id="SM00513">
    <property type="entry name" value="SAP"/>
    <property type="match status" value="1"/>
</dbReference>
<feature type="transmembrane region" description="Helical" evidence="1">
    <location>
        <begin position="167"/>
        <end position="184"/>
    </location>
</feature>
<dbReference type="Proteomes" id="UP000636479">
    <property type="component" value="Unassembled WGS sequence"/>
</dbReference>
<dbReference type="InterPro" id="IPR003034">
    <property type="entry name" value="SAP_dom"/>
</dbReference>
<comment type="caution">
    <text evidence="3">The sequence shown here is derived from an EMBL/GenBank/DDBJ whole genome shotgun (WGS) entry which is preliminary data.</text>
</comment>
<dbReference type="OrthoDB" id="5569309at2759"/>
<keyword evidence="1" id="KW-1133">Transmembrane helix</keyword>
<feature type="domain" description="SAP" evidence="2">
    <location>
        <begin position="11"/>
        <end position="45"/>
    </location>
</feature>
<name>A0A8H6W8F1_9AGAR</name>
<gene>
    <name evidence="3" type="ORF">MIND_00330900</name>
</gene>
<dbReference type="Pfam" id="PF18953">
    <property type="entry name" value="SAP_new25"/>
    <property type="match status" value="1"/>
</dbReference>
<keyword evidence="4" id="KW-1185">Reference proteome</keyword>
<dbReference type="GeneID" id="59342680"/>
<dbReference type="PANTHER" id="PTHR41807">
    <property type="entry name" value="GLUTATHIONE TRANSFERASE 3"/>
    <property type="match status" value="1"/>
</dbReference>
<evidence type="ECO:0000313" key="4">
    <source>
        <dbReference type="Proteomes" id="UP000636479"/>
    </source>
</evidence>
<sequence length="324" mass="35592">MPPPTQFSGALAPKKKIELQAIASALNLEAGGTKEELQGRIRKYLDNNQSELEDDPTFAGLFGRRKRSQPPPSRVESRALKTLRESTPIADVSAYLEQNALTPSSLPPLPDSPIAHGDRSIIDQLALSRTDVSNVVQRLKTSEENILRSANSGIIVFRETLSSSRNIWTLTAVLELIYILYMIIPWNVYFLKFGGTTASIPYPPLDTIYRPSFTRTLIHWFIPALLLPALAGSLISFSPALPTATLSRVPFDPLTASIIRLALQFAYDPSTMNSAARDVIGLRIRALNSAIGVAFAFAEAIKGAPAVWQRESPVFMTEETSDIE</sequence>
<reference evidence="3" key="1">
    <citation type="submission" date="2020-05" db="EMBL/GenBank/DDBJ databases">
        <title>Mycena genomes resolve the evolution of fungal bioluminescence.</title>
        <authorList>
            <person name="Tsai I.J."/>
        </authorList>
    </citation>
    <scope>NUCLEOTIDE SEQUENCE</scope>
    <source>
        <strain evidence="3">171206Taipei</strain>
    </source>
</reference>
<dbReference type="GO" id="GO:0016020">
    <property type="term" value="C:membrane"/>
    <property type="evidence" value="ECO:0007669"/>
    <property type="project" value="TreeGrafter"/>
</dbReference>
<dbReference type="PANTHER" id="PTHR41807:SF1">
    <property type="entry name" value="GLUTATHIONE TRANSFERASE 3"/>
    <property type="match status" value="1"/>
</dbReference>
<keyword evidence="1" id="KW-0472">Membrane</keyword>
<dbReference type="RefSeq" id="XP_037223049.1">
    <property type="nucleotide sequence ID" value="XM_037360164.1"/>
</dbReference>
<feature type="transmembrane region" description="Helical" evidence="1">
    <location>
        <begin position="217"/>
        <end position="238"/>
    </location>
</feature>
<dbReference type="AlphaFoldDB" id="A0A8H6W8F1"/>
<protein>
    <submittedName>
        <fullName evidence="3">SAP domain-containing protein</fullName>
    </submittedName>
</protein>
<organism evidence="3 4">
    <name type="scientific">Mycena indigotica</name>
    <dbReference type="NCBI Taxonomy" id="2126181"/>
    <lineage>
        <taxon>Eukaryota</taxon>
        <taxon>Fungi</taxon>
        <taxon>Dikarya</taxon>
        <taxon>Basidiomycota</taxon>
        <taxon>Agaricomycotina</taxon>
        <taxon>Agaricomycetes</taxon>
        <taxon>Agaricomycetidae</taxon>
        <taxon>Agaricales</taxon>
        <taxon>Marasmiineae</taxon>
        <taxon>Mycenaceae</taxon>
        <taxon>Mycena</taxon>
    </lineage>
</organism>
<evidence type="ECO:0000313" key="3">
    <source>
        <dbReference type="EMBL" id="KAF7309599.1"/>
    </source>
</evidence>
<evidence type="ECO:0000256" key="1">
    <source>
        <dbReference type="SAM" id="Phobius"/>
    </source>
</evidence>
<dbReference type="PROSITE" id="PS50800">
    <property type="entry name" value="SAP"/>
    <property type="match status" value="1"/>
</dbReference>